<dbReference type="EnsemblPlants" id="Kaladp0095s0112.1.v1.1">
    <property type="protein sequence ID" value="Kaladp0095s0112.1.v1.1"/>
    <property type="gene ID" value="Kaladp0095s0112.v1.1"/>
</dbReference>
<proteinExistence type="predicted"/>
<dbReference type="Gramene" id="Kaladp0095s0112.1.v1.1">
    <property type="protein sequence ID" value="Kaladp0095s0112.1.v1.1"/>
    <property type="gene ID" value="Kaladp0095s0112.v1.1"/>
</dbReference>
<dbReference type="GO" id="GO:0003682">
    <property type="term" value="F:chromatin binding"/>
    <property type="evidence" value="ECO:0007669"/>
    <property type="project" value="InterPro"/>
</dbReference>
<keyword evidence="2" id="KW-1185">Reference proteome</keyword>
<dbReference type="GO" id="GO:0007389">
    <property type="term" value="P:pattern specification process"/>
    <property type="evidence" value="ECO:0007669"/>
    <property type="project" value="TreeGrafter"/>
</dbReference>
<dbReference type="OMA" id="CHAFAFR"/>
<dbReference type="PANTHER" id="PTHR21677:SF4">
    <property type="entry name" value="TSL-KINASE INTERACTING-LIKE PROTEIN"/>
    <property type="match status" value="1"/>
</dbReference>
<name>A0A7N0V0X4_KALFE</name>
<evidence type="ECO:0000313" key="1">
    <source>
        <dbReference type="EnsemblPlants" id="Kaladp0095s0112.1.v1.1"/>
    </source>
</evidence>
<dbReference type="GO" id="GO:0005634">
    <property type="term" value="C:nucleus"/>
    <property type="evidence" value="ECO:0007669"/>
    <property type="project" value="TreeGrafter"/>
</dbReference>
<dbReference type="AlphaFoldDB" id="A0A7N0V0X4"/>
<protein>
    <recommendedName>
        <fullName evidence="3">TSL-kinase interacting protein 1</fullName>
    </recommendedName>
</protein>
<dbReference type="PANTHER" id="PTHR21677">
    <property type="entry name" value="CRAMPED PROTEIN"/>
    <property type="match status" value="1"/>
</dbReference>
<reference evidence="1" key="1">
    <citation type="submission" date="2021-01" db="UniProtKB">
        <authorList>
            <consortium name="EnsemblPlants"/>
        </authorList>
    </citation>
    <scope>IDENTIFICATION</scope>
</reference>
<dbReference type="Proteomes" id="UP000594263">
    <property type="component" value="Unplaced"/>
</dbReference>
<organism evidence="1 2">
    <name type="scientific">Kalanchoe fedtschenkoi</name>
    <name type="common">Lavender scallops</name>
    <name type="synonym">South American air plant</name>
    <dbReference type="NCBI Taxonomy" id="63787"/>
    <lineage>
        <taxon>Eukaryota</taxon>
        <taxon>Viridiplantae</taxon>
        <taxon>Streptophyta</taxon>
        <taxon>Embryophyta</taxon>
        <taxon>Tracheophyta</taxon>
        <taxon>Spermatophyta</taxon>
        <taxon>Magnoliopsida</taxon>
        <taxon>eudicotyledons</taxon>
        <taxon>Gunneridae</taxon>
        <taxon>Pentapetalae</taxon>
        <taxon>Saxifragales</taxon>
        <taxon>Crassulaceae</taxon>
        <taxon>Kalanchoe</taxon>
    </lineage>
</organism>
<sequence length="367" mass="40344">MSYNGKTKEVSVTRNFESGKMISSATKIKLQLFPVDENTRIGLEKDAYCPFLELTLSPRKKISSVLKHIMTKWGKSSIAVGEPRLLSCRFEKFNLTSQKVWTLDDTRTCAIDVFEALGRPSIFRLWCQPYPCASAAIPALGSLPEARDSCSDYYENTYAKQKENQTTDVSSLMSAGKVASLCENNLFGASNYSVDEDVKADCDAEKKLLLWFDSCSNISIGGLLSDVSLQGKFNTKSKPEDSMLKPKQVTSDMDGFAASTVSSQHHIPPSILDAEDACSSFSFRKLFCSGNYVPSVDDILNTKSHASSSAQVAGQLGYPKSNDCQEEKPSLTLSSVVTNDERSLGLRSIKWTDSWGPFDLVAPHLGH</sequence>
<dbReference type="InterPro" id="IPR055315">
    <property type="entry name" value="Cramped-like"/>
</dbReference>
<evidence type="ECO:0000313" key="2">
    <source>
        <dbReference type="Proteomes" id="UP000594263"/>
    </source>
</evidence>
<evidence type="ECO:0008006" key="3">
    <source>
        <dbReference type="Google" id="ProtNLM"/>
    </source>
</evidence>
<accession>A0A7N0V0X4</accession>